<dbReference type="Pfam" id="PF08846">
    <property type="entry name" value="DUF1816"/>
    <property type="match status" value="1"/>
</dbReference>
<gene>
    <name evidence="1" type="ORF">QQ91_0019465</name>
</gene>
<comment type="caution">
    <text evidence="1">The sequence shown here is derived from an EMBL/GenBank/DDBJ whole genome shotgun (WGS) entry which is preliminary data.</text>
</comment>
<evidence type="ECO:0000313" key="2">
    <source>
        <dbReference type="Proteomes" id="UP000031561"/>
    </source>
</evidence>
<dbReference type="InterPro" id="IPR014945">
    <property type="entry name" value="DUF1816"/>
</dbReference>
<evidence type="ECO:0000313" key="1">
    <source>
        <dbReference type="EMBL" id="MCM1985003.1"/>
    </source>
</evidence>
<keyword evidence="2" id="KW-1185">Reference proteome</keyword>
<dbReference type="EMBL" id="JTHE03000109">
    <property type="protein sequence ID" value="MCM1985003.1"/>
    <property type="molecule type" value="Genomic_DNA"/>
</dbReference>
<dbReference type="Proteomes" id="UP000031561">
    <property type="component" value="Unassembled WGS sequence"/>
</dbReference>
<reference evidence="1 2" key="1">
    <citation type="journal article" date="2015" name="Genome Announc.">
        <title>Draft Genome Sequence of Filamentous Marine Cyanobacterium Lyngbya confervoides Strain BDU141951.</title>
        <authorList>
            <person name="Chandrababunaidu M.M."/>
            <person name="Sen D."/>
            <person name="Tripathy S."/>
        </authorList>
    </citation>
    <scope>NUCLEOTIDE SEQUENCE [LARGE SCALE GENOMIC DNA]</scope>
    <source>
        <strain evidence="1 2">BDU141951</strain>
    </source>
</reference>
<dbReference type="AlphaFoldDB" id="A0ABD4T942"/>
<name>A0ABD4T942_9CYAN</name>
<protein>
    <submittedName>
        <fullName evidence="1">DUF1816 domain-containing protein</fullName>
    </submittedName>
</protein>
<accession>A0ABD4T942</accession>
<dbReference type="RefSeq" id="WP_166277615.1">
    <property type="nucleotide sequence ID" value="NZ_JTHE03000109.1"/>
</dbReference>
<proteinExistence type="predicted"/>
<organism evidence="1 2">
    <name type="scientific">Lyngbya confervoides BDU141951</name>
    <dbReference type="NCBI Taxonomy" id="1574623"/>
    <lineage>
        <taxon>Bacteria</taxon>
        <taxon>Bacillati</taxon>
        <taxon>Cyanobacteriota</taxon>
        <taxon>Cyanophyceae</taxon>
        <taxon>Oscillatoriophycideae</taxon>
        <taxon>Oscillatoriales</taxon>
        <taxon>Microcoleaceae</taxon>
        <taxon>Lyngbya</taxon>
    </lineage>
</organism>
<sequence>MNNKGLNVVKTRSTSGLKVQVADIYNRLGLAWWVEVRTHSPRCLYYFGPFLTSGEAESALPGYVQDLELEQAEGIEALVRRCKPTQVTVSED</sequence>